<name>A0A1M7IIS3_9FIRM</name>
<dbReference type="PANTHER" id="PTHR21021:SF15">
    <property type="entry name" value="FREE METHIONINE-R-SULFOXIDE REDUCTASE"/>
    <property type="match status" value="1"/>
</dbReference>
<proteinExistence type="inferred from homology"/>
<evidence type="ECO:0000313" key="3">
    <source>
        <dbReference type="EMBL" id="SHM40674.1"/>
    </source>
</evidence>
<dbReference type="STRING" id="1120996.SAMN02746066_01893"/>
<dbReference type="InterPro" id="IPR003018">
    <property type="entry name" value="GAF"/>
</dbReference>
<protein>
    <submittedName>
        <fullName evidence="3">GAF domain-containing protein</fullName>
    </submittedName>
</protein>
<dbReference type="AlphaFoldDB" id="A0A1M7IIS3"/>
<dbReference type="Pfam" id="PF13185">
    <property type="entry name" value="GAF_2"/>
    <property type="match status" value="1"/>
</dbReference>
<dbReference type="EMBL" id="FRCP01000009">
    <property type="protein sequence ID" value="SHM40674.1"/>
    <property type="molecule type" value="Genomic_DNA"/>
</dbReference>
<dbReference type="GO" id="GO:0005829">
    <property type="term" value="C:cytosol"/>
    <property type="evidence" value="ECO:0007669"/>
    <property type="project" value="TreeGrafter"/>
</dbReference>
<dbReference type="Gene3D" id="3.30.450.40">
    <property type="match status" value="1"/>
</dbReference>
<dbReference type="PROSITE" id="PS01320">
    <property type="entry name" value="UPF0067"/>
    <property type="match status" value="1"/>
</dbReference>
<evidence type="ECO:0000256" key="1">
    <source>
        <dbReference type="ARBA" id="ARBA00038454"/>
    </source>
</evidence>
<dbReference type="PANTHER" id="PTHR21021">
    <property type="entry name" value="GAF/PUTATIVE CYTOSKELETAL PROTEIN"/>
    <property type="match status" value="1"/>
</dbReference>
<organism evidence="3 4">
    <name type="scientific">Anaerosporobacter mobilis DSM 15930</name>
    <dbReference type="NCBI Taxonomy" id="1120996"/>
    <lineage>
        <taxon>Bacteria</taxon>
        <taxon>Bacillati</taxon>
        <taxon>Bacillota</taxon>
        <taxon>Clostridia</taxon>
        <taxon>Lachnospirales</taxon>
        <taxon>Lachnospiraceae</taxon>
        <taxon>Anaerosporobacter</taxon>
    </lineage>
</organism>
<evidence type="ECO:0000259" key="2">
    <source>
        <dbReference type="SMART" id="SM00065"/>
    </source>
</evidence>
<dbReference type="SMART" id="SM00065">
    <property type="entry name" value="GAF"/>
    <property type="match status" value="1"/>
</dbReference>
<dbReference type="GO" id="GO:0033745">
    <property type="term" value="F:L-methionine-(R)-S-oxide reductase activity"/>
    <property type="evidence" value="ECO:0007669"/>
    <property type="project" value="TreeGrafter"/>
</dbReference>
<dbReference type="InterPro" id="IPR029016">
    <property type="entry name" value="GAF-like_dom_sf"/>
</dbReference>
<dbReference type="SUPFAM" id="SSF55781">
    <property type="entry name" value="GAF domain-like"/>
    <property type="match status" value="1"/>
</dbReference>
<evidence type="ECO:0000313" key="4">
    <source>
        <dbReference type="Proteomes" id="UP000184038"/>
    </source>
</evidence>
<accession>A0A1M7IIS3</accession>
<sequence>MQEPNNIYPDNKQEMYQLLKEQMKAMLEGEKEVIANLSNCSALLNEALTDINWVGFYLMKQNELILGPFQGKLACIHIPIGKGVCGTAVKTKEIQLVKDVHEFPGHIACDSASRSEIVIPLMLQDKVIGVLDIDSPSVARFDEVDAKELEEIAQLILEGCAWEIEIRYDFKRA</sequence>
<dbReference type="Proteomes" id="UP000184038">
    <property type="component" value="Unassembled WGS sequence"/>
</dbReference>
<dbReference type="FunFam" id="3.30.450.40:FF:000008">
    <property type="entry name" value="GAF domain-containing proteins"/>
    <property type="match status" value="1"/>
</dbReference>
<reference evidence="3 4" key="1">
    <citation type="submission" date="2016-11" db="EMBL/GenBank/DDBJ databases">
        <authorList>
            <person name="Jaros S."/>
            <person name="Januszkiewicz K."/>
            <person name="Wedrychowicz H."/>
        </authorList>
    </citation>
    <scope>NUCLEOTIDE SEQUENCE [LARGE SCALE GENOMIC DNA]</scope>
    <source>
        <strain evidence="3 4">DSM 15930</strain>
    </source>
</reference>
<dbReference type="InterPro" id="IPR051330">
    <property type="entry name" value="Phosphatase_reg/MetRdx"/>
</dbReference>
<comment type="similarity">
    <text evidence="1">Belongs to the free Met sulfoxide reductase family.</text>
</comment>
<gene>
    <name evidence="3" type="ORF">SAMN02746066_01893</name>
</gene>
<feature type="domain" description="GAF" evidence="2">
    <location>
        <begin position="18"/>
        <end position="167"/>
    </location>
</feature>
<dbReference type="RefSeq" id="WP_073286558.1">
    <property type="nucleotide sequence ID" value="NZ_FRCP01000009.1"/>
</dbReference>
<keyword evidence="4" id="KW-1185">Reference proteome</keyword>
<dbReference type="InterPro" id="IPR000614">
    <property type="entry name" value="FRMsr_CS"/>
</dbReference>